<dbReference type="Proteomes" id="UP001305779">
    <property type="component" value="Unassembled WGS sequence"/>
</dbReference>
<evidence type="ECO:0000313" key="2">
    <source>
        <dbReference type="Proteomes" id="UP001305779"/>
    </source>
</evidence>
<evidence type="ECO:0008006" key="3">
    <source>
        <dbReference type="Google" id="ProtNLM"/>
    </source>
</evidence>
<organism evidence="1 2">
    <name type="scientific">Zasmidium cellare</name>
    <name type="common">Wine cellar mold</name>
    <name type="synonym">Racodium cellare</name>
    <dbReference type="NCBI Taxonomy" id="395010"/>
    <lineage>
        <taxon>Eukaryota</taxon>
        <taxon>Fungi</taxon>
        <taxon>Dikarya</taxon>
        <taxon>Ascomycota</taxon>
        <taxon>Pezizomycotina</taxon>
        <taxon>Dothideomycetes</taxon>
        <taxon>Dothideomycetidae</taxon>
        <taxon>Mycosphaerellales</taxon>
        <taxon>Mycosphaerellaceae</taxon>
        <taxon>Zasmidium</taxon>
    </lineage>
</organism>
<dbReference type="InterPro" id="IPR032675">
    <property type="entry name" value="LRR_dom_sf"/>
</dbReference>
<evidence type="ECO:0000313" key="1">
    <source>
        <dbReference type="EMBL" id="KAK4505768.1"/>
    </source>
</evidence>
<name>A0ABR0EXH3_ZASCE</name>
<protein>
    <recommendedName>
        <fullName evidence="3">F-box domain-containing protein</fullName>
    </recommendedName>
</protein>
<proteinExistence type="predicted"/>
<sequence length="357" mass="41465">MAALYREFEIDLDEVGIDDAILTTDHAIHKHIKQLIVVHRLMPFRKDPNYEVRWSEKLRLLLERLPRDKLESVCTPRSTELSQALLDLMFSRQRNLKYIQLGPGHKLQNISVPQLPRLEALEIPAHIGPLENLRFYQTLLSQNRNIKGLSVRAQHYDVRPGHTLPVDRGVEQPSNVFPRIFGHRPLELKRLLLCTQKLFDAETTLTPYIPFERLHELHFLDCDGIGQMLSLLGNRFKSTGSALQLLSLHAYTSNVVSNLDMAALEGFLESFKGLRFLEIRWDDIIRPDFHIRCLEGHMPTLTDLNLSFMKDEHRHKWFMNQHDVEKLFQMAPNLRQVALPLRDVNPYGRRGLSAVLD</sequence>
<gene>
    <name evidence="1" type="ORF">PRZ48_003733</name>
</gene>
<keyword evidence="2" id="KW-1185">Reference proteome</keyword>
<reference evidence="1 2" key="1">
    <citation type="journal article" date="2023" name="G3 (Bethesda)">
        <title>A chromosome-level genome assembly of Zasmidium syzygii isolated from banana leaves.</title>
        <authorList>
            <person name="van Westerhoven A.C."/>
            <person name="Mehrabi R."/>
            <person name="Talebi R."/>
            <person name="Steentjes M.B.F."/>
            <person name="Corcolon B."/>
            <person name="Chong P.A."/>
            <person name="Kema G.H.J."/>
            <person name="Seidl M.F."/>
        </authorList>
    </citation>
    <scope>NUCLEOTIDE SEQUENCE [LARGE SCALE GENOMIC DNA]</scope>
    <source>
        <strain evidence="1 2">P124</strain>
    </source>
</reference>
<dbReference type="Gene3D" id="3.80.10.10">
    <property type="entry name" value="Ribonuclease Inhibitor"/>
    <property type="match status" value="1"/>
</dbReference>
<dbReference type="EMBL" id="JAXOVC010000002">
    <property type="protein sequence ID" value="KAK4505768.1"/>
    <property type="molecule type" value="Genomic_DNA"/>
</dbReference>
<comment type="caution">
    <text evidence="1">The sequence shown here is derived from an EMBL/GenBank/DDBJ whole genome shotgun (WGS) entry which is preliminary data.</text>
</comment>
<accession>A0ABR0EXH3</accession>
<dbReference type="SUPFAM" id="SSF52047">
    <property type="entry name" value="RNI-like"/>
    <property type="match status" value="1"/>
</dbReference>